<reference evidence="2 3" key="1">
    <citation type="submission" date="2019-11" db="EMBL/GenBank/DDBJ databases">
        <title>Escherichia alba sp. nov. isolated from the gut of plastic-eating superworms Zophobas atratus.</title>
        <authorList>
            <person name="Yang Y."/>
        </authorList>
    </citation>
    <scope>NUCLEOTIDE SEQUENCE [LARGE SCALE GENOMIC DNA]</scope>
    <source>
        <strain evidence="3">BIT-B35</strain>
    </source>
</reference>
<comment type="caution">
    <text evidence="2">The sequence shown here is derived from an EMBL/GenBank/DDBJ whole genome shotgun (WGS) entry which is preliminary data.</text>
</comment>
<dbReference type="EMBL" id="WMJZ01000037">
    <property type="protein sequence ID" value="MTH48378.1"/>
    <property type="molecule type" value="Genomic_DNA"/>
</dbReference>
<evidence type="ECO:0000313" key="2">
    <source>
        <dbReference type="EMBL" id="MTH48378.1"/>
    </source>
</evidence>
<keyword evidence="1" id="KW-0812">Transmembrane</keyword>
<dbReference type="Proteomes" id="UP000477739">
    <property type="component" value="Unassembled WGS sequence"/>
</dbReference>
<dbReference type="Pfam" id="PF10749">
    <property type="entry name" value="DUF2534"/>
    <property type="match status" value="1"/>
</dbReference>
<evidence type="ECO:0000313" key="3">
    <source>
        <dbReference type="Proteomes" id="UP000477739"/>
    </source>
</evidence>
<protein>
    <submittedName>
        <fullName evidence="2">DUF2534 family protein</fullName>
    </submittedName>
</protein>
<dbReference type="OrthoDB" id="6555993at2"/>
<organism evidence="2 3">
    <name type="scientific">Intestinirhabdus alba</name>
    <dbReference type="NCBI Taxonomy" id="2899544"/>
    <lineage>
        <taxon>Bacteria</taxon>
        <taxon>Pseudomonadati</taxon>
        <taxon>Pseudomonadota</taxon>
        <taxon>Gammaproteobacteria</taxon>
        <taxon>Enterobacterales</taxon>
        <taxon>Enterobacteriaceae</taxon>
        <taxon>Intestinirhabdus</taxon>
    </lineage>
</organism>
<accession>A0A6L6IRM8</accession>
<keyword evidence="3" id="KW-1185">Reference proteome</keyword>
<dbReference type="InterPro" id="IPR019685">
    <property type="entry name" value="DUF2534"/>
</dbReference>
<dbReference type="RefSeq" id="WP_155109860.1">
    <property type="nucleotide sequence ID" value="NZ_WMJZ01000037.1"/>
</dbReference>
<dbReference type="AlphaFoldDB" id="A0A6L6IRM8"/>
<gene>
    <name evidence="2" type="ORF">GJV78_19425</name>
</gene>
<evidence type="ECO:0000256" key="1">
    <source>
        <dbReference type="SAM" id="Phobius"/>
    </source>
</evidence>
<keyword evidence="1" id="KW-0472">Membrane</keyword>
<feature type="transmembrane region" description="Helical" evidence="1">
    <location>
        <begin position="54"/>
        <end position="80"/>
    </location>
</feature>
<name>A0A6L6IRM8_9ENTR</name>
<proteinExistence type="predicted"/>
<sequence length="86" mass="9302">MIASKLKTAKGKKFLLCLLGVFIVAASVVARATIGGVIEQYNIPLSDWTTSMYIIQSSMIMVYSLVFTLLLAIPTGIYFLGGADPR</sequence>
<keyword evidence="1" id="KW-1133">Transmembrane helix</keyword>